<evidence type="ECO:0000256" key="1">
    <source>
        <dbReference type="SAM" id="Phobius"/>
    </source>
</evidence>
<organism evidence="2 3">
    <name type="scientific">Paenalkalicoccus suaedae</name>
    <dbReference type="NCBI Taxonomy" id="2592382"/>
    <lineage>
        <taxon>Bacteria</taxon>
        <taxon>Bacillati</taxon>
        <taxon>Bacillota</taxon>
        <taxon>Bacilli</taxon>
        <taxon>Bacillales</taxon>
        <taxon>Bacillaceae</taxon>
        <taxon>Paenalkalicoccus</taxon>
    </lineage>
</organism>
<dbReference type="KEGG" id="psua:FLK61_24795"/>
<evidence type="ECO:0000313" key="3">
    <source>
        <dbReference type="Proteomes" id="UP000318138"/>
    </source>
</evidence>
<dbReference type="Proteomes" id="UP000318138">
    <property type="component" value="Chromosome"/>
</dbReference>
<keyword evidence="1" id="KW-0812">Transmembrane</keyword>
<reference evidence="3" key="1">
    <citation type="submission" date="2019-07" db="EMBL/GenBank/DDBJ databases">
        <title>Bacillus alkalisoli sp. nov. isolated from saline soil.</title>
        <authorList>
            <person name="Sun J.-Q."/>
            <person name="Xu L."/>
        </authorList>
    </citation>
    <scope>NUCLEOTIDE SEQUENCE [LARGE SCALE GENOMIC DNA]</scope>
    <source>
        <strain evidence="3">M4U3P1</strain>
    </source>
</reference>
<dbReference type="RefSeq" id="WP_176008040.1">
    <property type="nucleotide sequence ID" value="NZ_CP041372.2"/>
</dbReference>
<sequence length="77" mass="8388">MKRFNIAITIAILLMLVAFSLENIAVTITALAIATAACGYLGYKEFQASKKSVWAYTTFIVTFIIAAVLIQNILAVM</sequence>
<evidence type="ECO:0008006" key="4">
    <source>
        <dbReference type="Google" id="ProtNLM"/>
    </source>
</evidence>
<accession>A0A859FCQ4</accession>
<gene>
    <name evidence="2" type="ORF">FLK61_24795</name>
</gene>
<protein>
    <recommendedName>
        <fullName evidence="4">DUF3953 domain-containing protein</fullName>
    </recommendedName>
</protein>
<dbReference type="EMBL" id="CP041372">
    <property type="protein sequence ID" value="QKS69996.1"/>
    <property type="molecule type" value="Genomic_DNA"/>
</dbReference>
<keyword evidence="3" id="KW-1185">Reference proteome</keyword>
<keyword evidence="1" id="KW-1133">Transmembrane helix</keyword>
<dbReference type="AlphaFoldDB" id="A0A859FCQ4"/>
<keyword evidence="1" id="KW-0472">Membrane</keyword>
<feature type="transmembrane region" description="Helical" evidence="1">
    <location>
        <begin position="52"/>
        <end position="74"/>
    </location>
</feature>
<name>A0A859FCQ4_9BACI</name>
<proteinExistence type="predicted"/>
<evidence type="ECO:0000313" key="2">
    <source>
        <dbReference type="EMBL" id="QKS69996.1"/>
    </source>
</evidence>